<gene>
    <name evidence="2" type="ORF">A3G14_03685</name>
</gene>
<dbReference type="EMBL" id="MFBY01000022">
    <property type="protein sequence ID" value="OGE13797.1"/>
    <property type="molecule type" value="Genomic_DNA"/>
</dbReference>
<evidence type="ECO:0000313" key="3">
    <source>
        <dbReference type="Proteomes" id="UP000177300"/>
    </source>
</evidence>
<sequence length="331" mass="39915">MRAYKILPVTVNVKNFSLSRDALRRLTWMDWYFTHGKNAEGTCRHFNISKSVFYRWLPRFNRFNLRSLEFDTRLRRPHRFREMTTDPRILKHIYDIRLGDLSKSKYEIEEELKRAGIKVSRKVIQKVINRHIELQNTQHQRKLRKYRNYKIARIKSAIELKEKELGSLVQIDTKHLYILGQRFYIFVGIDCKSRLGLVYPYKSCSSANAADFLIKVIEYFPFPIHATNTDNGPEYLLNFHKMCKRLNITHYFTHPHTPKMNSRAERLIKTLEYEFLHYRDLLPEIEEVRKICREFNDKYNNHRFHQAIGYKTPQEYVTNYLLERGGQPFSI</sequence>
<dbReference type="InterPro" id="IPR055247">
    <property type="entry name" value="InsJ-like_HTH"/>
</dbReference>
<dbReference type="Gene3D" id="3.30.420.10">
    <property type="entry name" value="Ribonuclease H-like superfamily/Ribonuclease H"/>
    <property type="match status" value="1"/>
</dbReference>
<proteinExistence type="predicted"/>
<organism evidence="2 3">
    <name type="scientific">Candidatus Curtissbacteria bacterium RIFCSPLOWO2_12_FULL_38_9</name>
    <dbReference type="NCBI Taxonomy" id="1797735"/>
    <lineage>
        <taxon>Bacteria</taxon>
        <taxon>Candidatus Curtissiibacteriota</taxon>
    </lineage>
</organism>
<dbReference type="PROSITE" id="PS50994">
    <property type="entry name" value="INTEGRASE"/>
    <property type="match status" value="1"/>
</dbReference>
<evidence type="ECO:0000259" key="1">
    <source>
        <dbReference type="PROSITE" id="PS50994"/>
    </source>
</evidence>
<accession>A0A1F5IBL6</accession>
<dbReference type="Pfam" id="PF13683">
    <property type="entry name" value="rve_3"/>
    <property type="match status" value="1"/>
</dbReference>
<protein>
    <recommendedName>
        <fullName evidence="1">Integrase catalytic domain-containing protein</fullName>
    </recommendedName>
</protein>
<dbReference type="GO" id="GO:0015074">
    <property type="term" value="P:DNA integration"/>
    <property type="evidence" value="ECO:0007669"/>
    <property type="project" value="InterPro"/>
</dbReference>
<feature type="domain" description="Integrase catalytic" evidence="1">
    <location>
        <begin position="160"/>
        <end position="321"/>
    </location>
</feature>
<reference evidence="2 3" key="1">
    <citation type="journal article" date="2016" name="Nat. Commun.">
        <title>Thousands of microbial genomes shed light on interconnected biogeochemical processes in an aquifer system.</title>
        <authorList>
            <person name="Anantharaman K."/>
            <person name="Brown C.T."/>
            <person name="Hug L.A."/>
            <person name="Sharon I."/>
            <person name="Castelle C.J."/>
            <person name="Probst A.J."/>
            <person name="Thomas B.C."/>
            <person name="Singh A."/>
            <person name="Wilkins M.J."/>
            <person name="Karaoz U."/>
            <person name="Brodie E.L."/>
            <person name="Williams K.H."/>
            <person name="Hubbard S.S."/>
            <person name="Banfield J.F."/>
        </authorList>
    </citation>
    <scope>NUCLEOTIDE SEQUENCE [LARGE SCALE GENOMIC DNA]</scope>
</reference>
<dbReference type="InterPro" id="IPR036397">
    <property type="entry name" value="RNaseH_sf"/>
</dbReference>
<dbReference type="SUPFAM" id="SSF53098">
    <property type="entry name" value="Ribonuclease H-like"/>
    <property type="match status" value="1"/>
</dbReference>
<dbReference type="InterPro" id="IPR001584">
    <property type="entry name" value="Integrase_cat-core"/>
</dbReference>
<dbReference type="InterPro" id="IPR012337">
    <property type="entry name" value="RNaseH-like_sf"/>
</dbReference>
<name>A0A1F5IBL6_9BACT</name>
<comment type="caution">
    <text evidence="2">The sequence shown here is derived from an EMBL/GenBank/DDBJ whole genome shotgun (WGS) entry which is preliminary data.</text>
</comment>
<dbReference type="Proteomes" id="UP000177300">
    <property type="component" value="Unassembled WGS sequence"/>
</dbReference>
<dbReference type="GO" id="GO:0003676">
    <property type="term" value="F:nucleic acid binding"/>
    <property type="evidence" value="ECO:0007669"/>
    <property type="project" value="InterPro"/>
</dbReference>
<dbReference type="Pfam" id="PF13518">
    <property type="entry name" value="HTH_28"/>
    <property type="match status" value="1"/>
</dbReference>
<dbReference type="AlphaFoldDB" id="A0A1F5IBL6"/>
<evidence type="ECO:0000313" key="2">
    <source>
        <dbReference type="EMBL" id="OGE13797.1"/>
    </source>
</evidence>